<comment type="caution">
    <text evidence="3">The sequence shown here is derived from an EMBL/GenBank/DDBJ whole genome shotgun (WGS) entry which is preliminary data.</text>
</comment>
<gene>
    <name evidence="3" type="ORF">F4562_002683</name>
</gene>
<comment type="subcellular location">
    <subcellularLocation>
        <location evidence="1">Membrane</location>
    </subcellularLocation>
</comment>
<evidence type="ECO:0000256" key="2">
    <source>
        <dbReference type="ARBA" id="ARBA00023136"/>
    </source>
</evidence>
<organism evidence="3 4">
    <name type="scientific">Streptosporangium becharense</name>
    <dbReference type="NCBI Taxonomy" id="1816182"/>
    <lineage>
        <taxon>Bacteria</taxon>
        <taxon>Bacillati</taxon>
        <taxon>Actinomycetota</taxon>
        <taxon>Actinomycetes</taxon>
        <taxon>Streptosporangiales</taxon>
        <taxon>Streptosporangiaceae</taxon>
        <taxon>Streptosporangium</taxon>
    </lineage>
</organism>
<evidence type="ECO:0000313" key="3">
    <source>
        <dbReference type="EMBL" id="MBB5819621.1"/>
    </source>
</evidence>
<keyword evidence="4" id="KW-1185">Reference proteome</keyword>
<dbReference type="Proteomes" id="UP000540685">
    <property type="component" value="Unassembled WGS sequence"/>
</dbReference>
<name>A0A7W9IFY6_9ACTN</name>
<evidence type="ECO:0000313" key="4">
    <source>
        <dbReference type="Proteomes" id="UP000540685"/>
    </source>
</evidence>
<reference evidence="3 4" key="1">
    <citation type="submission" date="2020-08" db="EMBL/GenBank/DDBJ databases">
        <title>Sequencing the genomes of 1000 actinobacteria strains.</title>
        <authorList>
            <person name="Klenk H.-P."/>
        </authorList>
    </citation>
    <scope>NUCLEOTIDE SEQUENCE [LARGE SCALE GENOMIC DNA]</scope>
    <source>
        <strain evidence="3 4">DSM 46887</strain>
    </source>
</reference>
<protein>
    <submittedName>
        <fullName evidence="3">Mce-associated membrane protein</fullName>
    </submittedName>
</protein>
<accession>A0A7W9IFY6</accession>
<evidence type="ECO:0000256" key="1">
    <source>
        <dbReference type="ARBA" id="ARBA00004370"/>
    </source>
</evidence>
<keyword evidence="2" id="KW-0472">Membrane</keyword>
<dbReference type="AlphaFoldDB" id="A0A7W9IFY6"/>
<dbReference type="PANTHER" id="PTHR37042">
    <property type="entry name" value="OUTER MEMBRANE PROTEIN RV1973"/>
    <property type="match status" value="1"/>
</dbReference>
<dbReference type="GO" id="GO:0016020">
    <property type="term" value="C:membrane"/>
    <property type="evidence" value="ECO:0007669"/>
    <property type="project" value="UniProtKB-SubCell"/>
</dbReference>
<proteinExistence type="predicted"/>
<sequence>MALHAARPRPPLKTIAAALIVLIVALGGTALWAGSLLREARAEADDRQAAMRAAGTHAVRLLSVSHRSVDTDLERILDSSTGAARAEYTRTAADLRKSTLEDKVVQMGALRACGLVSMKDGMARVMVVADAVVRWEGAKGAGKAPQALFYRWNMEVTKVSKTWLVSKAELVL</sequence>
<dbReference type="PANTHER" id="PTHR37042:SF4">
    <property type="entry name" value="OUTER MEMBRANE PROTEIN RV1973"/>
    <property type="match status" value="1"/>
</dbReference>
<dbReference type="EMBL" id="JACHMP010000001">
    <property type="protein sequence ID" value="MBB5819621.1"/>
    <property type="molecule type" value="Genomic_DNA"/>
</dbReference>
<dbReference type="RefSeq" id="WP_184538217.1">
    <property type="nucleotide sequence ID" value="NZ_JACHMP010000001.1"/>
</dbReference>